<dbReference type="Proteomes" id="UP001265746">
    <property type="component" value="Unassembled WGS sequence"/>
</dbReference>
<dbReference type="AlphaFoldDB" id="A0AAD9W190"/>
<feature type="region of interest" description="Disordered" evidence="1">
    <location>
        <begin position="288"/>
        <end position="354"/>
    </location>
</feature>
<feature type="region of interest" description="Disordered" evidence="1">
    <location>
        <begin position="1"/>
        <end position="39"/>
    </location>
</feature>
<accession>A0AAD9W190</accession>
<evidence type="ECO:0000313" key="3">
    <source>
        <dbReference type="Proteomes" id="UP001265746"/>
    </source>
</evidence>
<dbReference type="EMBL" id="JAUJFL010000005">
    <property type="protein sequence ID" value="KAK2603261.1"/>
    <property type="molecule type" value="Genomic_DNA"/>
</dbReference>
<protein>
    <submittedName>
        <fullName evidence="2">Uncharacterized protein</fullName>
    </submittedName>
</protein>
<keyword evidence="3" id="KW-1185">Reference proteome</keyword>
<feature type="compositionally biased region" description="Pro residues" evidence="1">
    <location>
        <begin position="302"/>
        <end position="317"/>
    </location>
</feature>
<evidence type="ECO:0000256" key="1">
    <source>
        <dbReference type="SAM" id="MobiDB-lite"/>
    </source>
</evidence>
<sequence>MDFDQTARPVVQDDEISSGSYQSDGYTLPGDSMDDDARSIASASSYESYDSVCPRERLPSYRVPRGQGTSQPVYEAWVLCMSHETDHDITKITSCGFDLVSAHDEEKPFVVSRTEPYEQQELSDMTLASVNSYNAANKRGFTARLLCGKPKTYEQALDGRIRKLPVSLQSNLNGLLRNREEASSNRFHRREWTVVMMREQYRYRFASAAPEPVKKKGFWKGKDSRRVEYLFVIRGAEGRVATDDKGMYQPREFGNPWKRVDEEEFYLRERSKDIRRFGKGYVQDGWCPRPRGRSLSPMPNYAGPPPPQFRQCPPPQRPLIIEERGRPYSRSRSRSRSESRSRSRSPSYPPMMNDYRPHLNPFVPMPLPMGGMPPLPPPPGRFLGQTLAAPGPHQPPFGLPPFENRMRSQLHDRMSFPNPPNPSDLLPEPCAWSQPLGVPLTYSEGQPIPQSDILPVPMHMHAAAPFPFEISSPPQSPRPSFSCMGGAPPASPRLPTMEACHRLFDAEFLHDAGSSSSSNPPPPPPPKPSNLTTPTEFSPASSNHTGSTVQSTDVTTPGGPGMEVFWEEGPGPGNRGFPADN</sequence>
<feature type="region of interest" description="Disordered" evidence="1">
    <location>
        <begin position="511"/>
        <end position="581"/>
    </location>
</feature>
<name>A0AAD9W190_PHOAM</name>
<proteinExistence type="predicted"/>
<gene>
    <name evidence="2" type="ORF">N8I77_009732</name>
</gene>
<feature type="region of interest" description="Disordered" evidence="1">
    <location>
        <begin position="467"/>
        <end position="489"/>
    </location>
</feature>
<comment type="caution">
    <text evidence="2">The sequence shown here is derived from an EMBL/GenBank/DDBJ whole genome shotgun (WGS) entry which is preliminary data.</text>
</comment>
<reference evidence="2" key="1">
    <citation type="submission" date="2023-06" db="EMBL/GenBank/DDBJ databases">
        <authorList>
            <person name="Noh H."/>
        </authorList>
    </citation>
    <scope>NUCLEOTIDE SEQUENCE</scope>
    <source>
        <strain evidence="2">DUCC20226</strain>
    </source>
</reference>
<evidence type="ECO:0000313" key="2">
    <source>
        <dbReference type="EMBL" id="KAK2603261.1"/>
    </source>
</evidence>
<feature type="compositionally biased region" description="Pro residues" evidence="1">
    <location>
        <begin position="519"/>
        <end position="528"/>
    </location>
</feature>
<feature type="compositionally biased region" description="Polar residues" evidence="1">
    <location>
        <begin position="531"/>
        <end position="555"/>
    </location>
</feature>
<organism evidence="2 3">
    <name type="scientific">Phomopsis amygdali</name>
    <name type="common">Fusicoccum amygdali</name>
    <dbReference type="NCBI Taxonomy" id="1214568"/>
    <lineage>
        <taxon>Eukaryota</taxon>
        <taxon>Fungi</taxon>
        <taxon>Dikarya</taxon>
        <taxon>Ascomycota</taxon>
        <taxon>Pezizomycotina</taxon>
        <taxon>Sordariomycetes</taxon>
        <taxon>Sordariomycetidae</taxon>
        <taxon>Diaporthales</taxon>
        <taxon>Diaporthaceae</taxon>
        <taxon>Diaporthe</taxon>
    </lineage>
</organism>